<name>A0A2R6W7T1_MARPO</name>
<dbReference type="Proteomes" id="UP000244005">
    <property type="component" value="Unassembled WGS sequence"/>
</dbReference>
<dbReference type="AlphaFoldDB" id="A0A2R6W7T1"/>
<protein>
    <submittedName>
        <fullName evidence="1">Uncharacterized protein</fullName>
    </submittedName>
</protein>
<dbReference type="EMBL" id="KZ772805">
    <property type="protein sequence ID" value="PTQ29904.1"/>
    <property type="molecule type" value="Genomic_DNA"/>
</dbReference>
<gene>
    <name evidence="1" type="ORF">MARPO_0133s0045</name>
</gene>
<sequence length="94" mass="10579">MFAGRKTSRAPVNLSSPPSHDIVPVRRVGTPTYDYFWKQAGRSRYCGRKVAAESAHVYGWYETGPFYTCLLLARYSPAHGYQATGLRLLSTSFE</sequence>
<organism evidence="1 2">
    <name type="scientific">Marchantia polymorpha</name>
    <name type="common">Common liverwort</name>
    <name type="synonym">Marchantia aquatica</name>
    <dbReference type="NCBI Taxonomy" id="3197"/>
    <lineage>
        <taxon>Eukaryota</taxon>
        <taxon>Viridiplantae</taxon>
        <taxon>Streptophyta</taxon>
        <taxon>Embryophyta</taxon>
        <taxon>Marchantiophyta</taxon>
        <taxon>Marchantiopsida</taxon>
        <taxon>Marchantiidae</taxon>
        <taxon>Marchantiales</taxon>
        <taxon>Marchantiaceae</taxon>
        <taxon>Marchantia</taxon>
    </lineage>
</organism>
<keyword evidence="2" id="KW-1185">Reference proteome</keyword>
<reference evidence="2" key="1">
    <citation type="journal article" date="2017" name="Cell">
        <title>Insights into land plant evolution garnered from the Marchantia polymorpha genome.</title>
        <authorList>
            <person name="Bowman J.L."/>
            <person name="Kohchi T."/>
            <person name="Yamato K.T."/>
            <person name="Jenkins J."/>
            <person name="Shu S."/>
            <person name="Ishizaki K."/>
            <person name="Yamaoka S."/>
            <person name="Nishihama R."/>
            <person name="Nakamura Y."/>
            <person name="Berger F."/>
            <person name="Adam C."/>
            <person name="Aki S.S."/>
            <person name="Althoff F."/>
            <person name="Araki T."/>
            <person name="Arteaga-Vazquez M.A."/>
            <person name="Balasubrmanian S."/>
            <person name="Barry K."/>
            <person name="Bauer D."/>
            <person name="Boehm C.R."/>
            <person name="Briginshaw L."/>
            <person name="Caballero-Perez J."/>
            <person name="Catarino B."/>
            <person name="Chen F."/>
            <person name="Chiyoda S."/>
            <person name="Chovatia M."/>
            <person name="Davies K.M."/>
            <person name="Delmans M."/>
            <person name="Demura T."/>
            <person name="Dierschke T."/>
            <person name="Dolan L."/>
            <person name="Dorantes-Acosta A.E."/>
            <person name="Eklund D.M."/>
            <person name="Florent S.N."/>
            <person name="Flores-Sandoval E."/>
            <person name="Fujiyama A."/>
            <person name="Fukuzawa H."/>
            <person name="Galik B."/>
            <person name="Grimanelli D."/>
            <person name="Grimwood J."/>
            <person name="Grossniklaus U."/>
            <person name="Hamada T."/>
            <person name="Haseloff J."/>
            <person name="Hetherington A.J."/>
            <person name="Higo A."/>
            <person name="Hirakawa Y."/>
            <person name="Hundley H.N."/>
            <person name="Ikeda Y."/>
            <person name="Inoue K."/>
            <person name="Inoue S.I."/>
            <person name="Ishida S."/>
            <person name="Jia Q."/>
            <person name="Kakita M."/>
            <person name="Kanazawa T."/>
            <person name="Kawai Y."/>
            <person name="Kawashima T."/>
            <person name="Kennedy M."/>
            <person name="Kinose K."/>
            <person name="Kinoshita T."/>
            <person name="Kohara Y."/>
            <person name="Koide E."/>
            <person name="Komatsu K."/>
            <person name="Kopischke S."/>
            <person name="Kubo M."/>
            <person name="Kyozuka J."/>
            <person name="Lagercrantz U."/>
            <person name="Lin S.S."/>
            <person name="Lindquist E."/>
            <person name="Lipzen A.M."/>
            <person name="Lu C.W."/>
            <person name="De Luna E."/>
            <person name="Martienssen R.A."/>
            <person name="Minamino N."/>
            <person name="Mizutani M."/>
            <person name="Mizutani M."/>
            <person name="Mochizuki N."/>
            <person name="Monte I."/>
            <person name="Mosher R."/>
            <person name="Nagasaki H."/>
            <person name="Nakagami H."/>
            <person name="Naramoto S."/>
            <person name="Nishitani K."/>
            <person name="Ohtani M."/>
            <person name="Okamoto T."/>
            <person name="Okumura M."/>
            <person name="Phillips J."/>
            <person name="Pollak B."/>
            <person name="Reinders A."/>
            <person name="Rovekamp M."/>
            <person name="Sano R."/>
            <person name="Sawa S."/>
            <person name="Schmid M.W."/>
            <person name="Shirakawa M."/>
            <person name="Solano R."/>
            <person name="Spunde A."/>
            <person name="Suetsugu N."/>
            <person name="Sugano S."/>
            <person name="Sugiyama A."/>
            <person name="Sun R."/>
            <person name="Suzuki Y."/>
            <person name="Takenaka M."/>
            <person name="Takezawa D."/>
            <person name="Tomogane H."/>
            <person name="Tsuzuki M."/>
            <person name="Ueda T."/>
            <person name="Umeda M."/>
            <person name="Ward J.M."/>
            <person name="Watanabe Y."/>
            <person name="Yazaki K."/>
            <person name="Yokoyama R."/>
            <person name="Yoshitake Y."/>
            <person name="Yotsui I."/>
            <person name="Zachgo S."/>
            <person name="Schmutz J."/>
        </authorList>
    </citation>
    <scope>NUCLEOTIDE SEQUENCE [LARGE SCALE GENOMIC DNA]</scope>
    <source>
        <strain evidence="2">Tak-1</strain>
    </source>
</reference>
<evidence type="ECO:0000313" key="2">
    <source>
        <dbReference type="Proteomes" id="UP000244005"/>
    </source>
</evidence>
<dbReference type="Gramene" id="Mp5g03420.1">
    <property type="protein sequence ID" value="Mp5g03420.1.cds1"/>
    <property type="gene ID" value="Mp5g03420"/>
</dbReference>
<evidence type="ECO:0000313" key="1">
    <source>
        <dbReference type="EMBL" id="PTQ29904.1"/>
    </source>
</evidence>
<proteinExistence type="predicted"/>
<accession>A0A2R6W7T1</accession>